<evidence type="ECO:0000313" key="2">
    <source>
        <dbReference type="Proteomes" id="UP000281553"/>
    </source>
</evidence>
<dbReference type="AlphaFoldDB" id="A0A3P7N8M5"/>
<dbReference type="Proteomes" id="UP000281553">
    <property type="component" value="Unassembled WGS sequence"/>
</dbReference>
<evidence type="ECO:0000313" key="1">
    <source>
        <dbReference type="EMBL" id="VDN36290.1"/>
    </source>
</evidence>
<protein>
    <submittedName>
        <fullName evidence="1">Uncharacterized protein</fullName>
    </submittedName>
</protein>
<keyword evidence="2" id="KW-1185">Reference proteome</keyword>
<sequence length="104" mass="10752">MGLTIFTTCALGELSMNLDAGVMSTTKFVCSPLEFPTAVSGLGGDGGAISVNVPSVRNSDSAITAAIAEFSHILLGAVHESIVFIDDLIGKAVYWVKYSVVALT</sequence>
<reference evidence="1 2" key="1">
    <citation type="submission" date="2018-11" db="EMBL/GenBank/DDBJ databases">
        <authorList>
            <consortium name="Pathogen Informatics"/>
        </authorList>
    </citation>
    <scope>NUCLEOTIDE SEQUENCE [LARGE SCALE GENOMIC DNA]</scope>
</reference>
<gene>
    <name evidence="1" type="ORF">DILT_LOCUS16995</name>
</gene>
<organism evidence="1 2">
    <name type="scientific">Dibothriocephalus latus</name>
    <name type="common">Fish tapeworm</name>
    <name type="synonym">Diphyllobothrium latum</name>
    <dbReference type="NCBI Taxonomy" id="60516"/>
    <lineage>
        <taxon>Eukaryota</taxon>
        <taxon>Metazoa</taxon>
        <taxon>Spiralia</taxon>
        <taxon>Lophotrochozoa</taxon>
        <taxon>Platyhelminthes</taxon>
        <taxon>Cestoda</taxon>
        <taxon>Eucestoda</taxon>
        <taxon>Diphyllobothriidea</taxon>
        <taxon>Diphyllobothriidae</taxon>
        <taxon>Dibothriocephalus</taxon>
    </lineage>
</organism>
<accession>A0A3P7N8M5</accession>
<name>A0A3P7N8M5_DIBLA</name>
<proteinExistence type="predicted"/>
<dbReference type="EMBL" id="UYRU01088629">
    <property type="protein sequence ID" value="VDN36290.1"/>
    <property type="molecule type" value="Genomic_DNA"/>
</dbReference>